<reference evidence="1 2" key="1">
    <citation type="submission" date="2015-05" db="EMBL/GenBank/DDBJ databases">
        <title>Whole genome sequence of Bacillus thuringiensis serovar tolworthi Pasteur Institute Standard strain.</title>
        <authorList>
            <person name="Kanda K."/>
            <person name="Nakashima K."/>
            <person name="Nagano Y."/>
        </authorList>
    </citation>
    <scope>NUCLEOTIDE SEQUENCE [LARGE SCALE GENOMIC DNA]</scope>
    <source>
        <strain evidence="1 2">Pasteur Institute Standard strain</strain>
        <plasmid evidence="2">pKK2 DNA</plasmid>
    </source>
</reference>
<dbReference type="AlphaFoldDB" id="A0A9W4EXI5"/>
<evidence type="ECO:0000313" key="1">
    <source>
        <dbReference type="EMBL" id="BAR87387.1"/>
    </source>
</evidence>
<dbReference type="SMR" id="A0A9W4EXI5"/>
<dbReference type="EMBL" id="AP014866">
    <property type="protein sequence ID" value="BAR87387.1"/>
    <property type="molecule type" value="Genomic_DNA"/>
</dbReference>
<sequence length="58" mass="7143">MKWHREGETYCFSRPVGKQYSYRKVPKELNELEQIRLENKHLKTKLLIYGNYLEIKRS</sequence>
<protein>
    <submittedName>
        <fullName evidence="1">IS1627s1-related transposase</fullName>
    </submittedName>
</protein>
<dbReference type="Proteomes" id="UP000055316">
    <property type="component" value="Plasmid pKK2"/>
</dbReference>
<evidence type="ECO:0000313" key="2">
    <source>
        <dbReference type="Proteomes" id="UP000055316"/>
    </source>
</evidence>
<gene>
    <name evidence="1" type="ORF">KNN_06654</name>
</gene>
<keyword evidence="1" id="KW-0614">Plasmid</keyword>
<name>A0A9W4EXI5_BACTO</name>
<organism evidence="1 2">
    <name type="scientific">Bacillus thuringiensis subsp. tolworthi</name>
    <dbReference type="NCBI Taxonomy" id="1442"/>
    <lineage>
        <taxon>Bacteria</taxon>
        <taxon>Bacillati</taxon>
        <taxon>Bacillota</taxon>
        <taxon>Bacilli</taxon>
        <taxon>Bacillales</taxon>
        <taxon>Bacillaceae</taxon>
        <taxon>Bacillus</taxon>
        <taxon>Bacillus cereus group</taxon>
    </lineage>
</organism>
<geneLocation type="plasmid" evidence="2">
    <name>pKK2 DNA</name>
</geneLocation>
<proteinExistence type="predicted"/>
<accession>A0A9W4EXI5</accession>